<organism evidence="1">
    <name type="scientific">Cyprideis torosa</name>
    <dbReference type="NCBI Taxonomy" id="163714"/>
    <lineage>
        <taxon>Eukaryota</taxon>
        <taxon>Metazoa</taxon>
        <taxon>Ecdysozoa</taxon>
        <taxon>Arthropoda</taxon>
        <taxon>Crustacea</taxon>
        <taxon>Oligostraca</taxon>
        <taxon>Ostracoda</taxon>
        <taxon>Podocopa</taxon>
        <taxon>Podocopida</taxon>
        <taxon>Cytherocopina</taxon>
        <taxon>Cytheroidea</taxon>
        <taxon>Cytherideidae</taxon>
        <taxon>Cyprideis</taxon>
    </lineage>
</organism>
<gene>
    <name evidence="1" type="ORF">CTOB1V02_LOCUS1438</name>
</gene>
<protein>
    <submittedName>
        <fullName evidence="1">Uncharacterized protein</fullName>
    </submittedName>
</protein>
<dbReference type="EMBL" id="OB660202">
    <property type="protein sequence ID" value="CAD7223454.1"/>
    <property type="molecule type" value="Genomic_DNA"/>
</dbReference>
<dbReference type="InterPro" id="IPR016187">
    <property type="entry name" value="CTDL_fold"/>
</dbReference>
<dbReference type="CDD" id="cd00037">
    <property type="entry name" value="CLECT"/>
    <property type="match status" value="1"/>
</dbReference>
<dbReference type="OrthoDB" id="2142683at2759"/>
<dbReference type="Gene3D" id="3.10.100.10">
    <property type="entry name" value="Mannose-Binding Protein A, subunit A"/>
    <property type="match status" value="1"/>
</dbReference>
<proteinExistence type="predicted"/>
<reference evidence="1" key="1">
    <citation type="submission" date="2020-11" db="EMBL/GenBank/DDBJ databases">
        <authorList>
            <person name="Tran Van P."/>
        </authorList>
    </citation>
    <scope>NUCLEOTIDE SEQUENCE</scope>
</reference>
<sequence>MFHSAATLSALVSLALLLSLSRSSCPGQFEEAQEFCYLIVNNETYGYRWQGGRDLCTRLGGDLASLETPRESSIARYFVQRKFNLISANCDDNDWVDSVWVGGQDLGEETEWRWVSSGLLFAFSDWQAGQPEGGTRENCLLLRCVNDYRWNDVDCSYRYPILCEATPTQ</sequence>
<dbReference type="PANTHER" id="PTHR22803">
    <property type="entry name" value="MANNOSE, PHOSPHOLIPASE, LECTIN RECEPTOR RELATED"/>
    <property type="match status" value="1"/>
</dbReference>
<dbReference type="InterPro" id="IPR018378">
    <property type="entry name" value="C-type_lectin_CS"/>
</dbReference>
<dbReference type="SUPFAM" id="SSF56436">
    <property type="entry name" value="C-type lectin-like"/>
    <property type="match status" value="1"/>
</dbReference>
<name>A0A7R8W330_9CRUS</name>
<evidence type="ECO:0000313" key="1">
    <source>
        <dbReference type="EMBL" id="CAD7223454.1"/>
    </source>
</evidence>
<dbReference type="PROSITE" id="PS00615">
    <property type="entry name" value="C_TYPE_LECTIN_1"/>
    <property type="match status" value="1"/>
</dbReference>
<dbReference type="PROSITE" id="PS50041">
    <property type="entry name" value="C_TYPE_LECTIN_2"/>
    <property type="match status" value="1"/>
</dbReference>
<dbReference type="InterPro" id="IPR050111">
    <property type="entry name" value="C-type_lectin/snaclec_domain"/>
</dbReference>
<dbReference type="InterPro" id="IPR016186">
    <property type="entry name" value="C-type_lectin-like/link_sf"/>
</dbReference>
<dbReference type="AlphaFoldDB" id="A0A7R8W330"/>
<accession>A0A7R8W330</accession>
<dbReference type="InterPro" id="IPR001304">
    <property type="entry name" value="C-type_lectin-like"/>
</dbReference>
<dbReference type="SMART" id="SM00034">
    <property type="entry name" value="CLECT"/>
    <property type="match status" value="1"/>
</dbReference>
<dbReference type="Pfam" id="PF00059">
    <property type="entry name" value="Lectin_C"/>
    <property type="match status" value="1"/>
</dbReference>